<dbReference type="HOGENOM" id="CLU_990109_0_0_10"/>
<sequence length="281" mass="30971">MIDFSFILHIHLKNLFCLLLLGLLFACSKNSNDPKPPVTIDMSEVTMYYDGSHQFVLNQGSVRVQATDYTWSVSKPYAGTISPSGLFTAKHIGENIIIGTPKTTQGDVVRARVTVQPYYTTWGSLVTNWGVNKAAVKLAETRFPQSESSVALLYYGETDKIRTVLYFFDNSGLASVSVLPQNTSDLAKETATFLKERYDYLGQKDGLFAFSDNNMLGVALQVDLKAGLAATYFPYKRGGRLATDSLLDIVNRHKSSHSSLSPAGRLTRRALAGALLLTHQK</sequence>
<dbReference type="EMBL" id="CP001769">
    <property type="protein sequence ID" value="ADB37726.1"/>
    <property type="molecule type" value="Genomic_DNA"/>
</dbReference>
<evidence type="ECO:0008006" key="3">
    <source>
        <dbReference type="Google" id="ProtNLM"/>
    </source>
</evidence>
<dbReference type="STRING" id="504472.Slin_1680"/>
<reference evidence="1 2" key="1">
    <citation type="journal article" date="2010" name="Stand. Genomic Sci.">
        <title>Complete genome sequence of Spirosoma linguale type strain (1).</title>
        <authorList>
            <person name="Lail K."/>
            <person name="Sikorski J."/>
            <person name="Saunders E."/>
            <person name="Lapidus A."/>
            <person name="Glavina Del Rio T."/>
            <person name="Copeland A."/>
            <person name="Tice H."/>
            <person name="Cheng J.-F."/>
            <person name="Lucas S."/>
            <person name="Nolan M."/>
            <person name="Bruce D."/>
            <person name="Goodwin L."/>
            <person name="Pitluck S."/>
            <person name="Ivanova N."/>
            <person name="Mavromatis K."/>
            <person name="Ovchinnikova G."/>
            <person name="Pati A."/>
            <person name="Chen A."/>
            <person name="Palaniappan K."/>
            <person name="Land M."/>
            <person name="Hauser L."/>
            <person name="Chang Y.-J."/>
            <person name="Jeffries C.D."/>
            <person name="Chain P."/>
            <person name="Brettin T."/>
            <person name="Detter J.C."/>
            <person name="Schuetze A."/>
            <person name="Rohde M."/>
            <person name="Tindall B.J."/>
            <person name="Goeker M."/>
            <person name="Bristow J."/>
            <person name="Eisen J.A."/>
            <person name="Markowitz V."/>
            <person name="Hugenholtz P."/>
            <person name="Kyrpides N.C."/>
            <person name="Klenk H.-P."/>
            <person name="Chen F."/>
        </authorList>
    </citation>
    <scope>NUCLEOTIDE SEQUENCE [LARGE SCALE GENOMIC DNA]</scope>
    <source>
        <strain evidence="2">ATCC 33905 / DSM 74 / LMG 10896 / Claus 1</strain>
    </source>
</reference>
<gene>
    <name evidence="1" type="ordered locus">Slin_1680</name>
</gene>
<dbReference type="AlphaFoldDB" id="D2QPZ3"/>
<dbReference type="eggNOG" id="COG5492">
    <property type="taxonomic scope" value="Bacteria"/>
</dbReference>
<keyword evidence="2" id="KW-1185">Reference proteome</keyword>
<evidence type="ECO:0000313" key="1">
    <source>
        <dbReference type="EMBL" id="ADB37726.1"/>
    </source>
</evidence>
<dbReference type="KEGG" id="sli:Slin_1680"/>
<dbReference type="Proteomes" id="UP000002028">
    <property type="component" value="Chromosome"/>
</dbReference>
<organism evidence="1 2">
    <name type="scientific">Spirosoma linguale (strain ATCC 33905 / DSM 74 / LMG 10896 / Claus 1)</name>
    <dbReference type="NCBI Taxonomy" id="504472"/>
    <lineage>
        <taxon>Bacteria</taxon>
        <taxon>Pseudomonadati</taxon>
        <taxon>Bacteroidota</taxon>
        <taxon>Cytophagia</taxon>
        <taxon>Cytophagales</taxon>
        <taxon>Cytophagaceae</taxon>
        <taxon>Spirosoma</taxon>
    </lineage>
</organism>
<name>D2QPZ3_SPILD</name>
<dbReference type="SUPFAM" id="SSF49373">
    <property type="entry name" value="Invasin/intimin cell-adhesion fragments"/>
    <property type="match status" value="1"/>
</dbReference>
<proteinExistence type="predicted"/>
<dbReference type="InterPro" id="IPR008964">
    <property type="entry name" value="Invasin/intimin_cell_adhesion"/>
</dbReference>
<accession>D2QPZ3</accession>
<evidence type="ECO:0000313" key="2">
    <source>
        <dbReference type="Proteomes" id="UP000002028"/>
    </source>
</evidence>
<protein>
    <recommendedName>
        <fullName evidence="3">BIG2 domain-containing protein</fullName>
    </recommendedName>
</protein>